<dbReference type="KEGG" id="vg:60322842"/>
<evidence type="ECO:0000313" key="1">
    <source>
        <dbReference type="EMBL" id="ASR85535.1"/>
    </source>
</evidence>
<dbReference type="GeneID" id="60322842"/>
<dbReference type="Proteomes" id="UP000226065">
    <property type="component" value="Segment"/>
</dbReference>
<dbReference type="EMBL" id="MF324914">
    <property type="protein sequence ID" value="ASR85535.1"/>
    <property type="molecule type" value="Genomic_DNA"/>
</dbReference>
<gene>
    <name evidence="1" type="primary">34</name>
    <name evidence="1" type="ORF">SEA_KRUEGER_34</name>
</gene>
<sequence>MSLADRLGDPQPAPSTECAVCRWLDAANEGDRASFDAWLASGGSLSALWRACAADPANPLGVKRPRFSELINDHHRGGAYVAV</sequence>
<proteinExistence type="predicted"/>
<organism evidence="1 2">
    <name type="scientific">Mycobacterium phage Krueger</name>
    <dbReference type="NCBI Taxonomy" id="2015820"/>
    <lineage>
        <taxon>Viruses</taxon>
        <taxon>Duplodnaviria</taxon>
        <taxon>Heunggongvirae</taxon>
        <taxon>Uroviricota</taxon>
        <taxon>Caudoviricetes</taxon>
        <taxon>Weiservirinae</taxon>
        <taxon>Unicornvirus</taxon>
        <taxon>Unicornvirus krueger</taxon>
    </lineage>
</organism>
<reference evidence="1 2" key="1">
    <citation type="submission" date="2017-06" db="EMBL/GenBank/DDBJ databases">
        <authorList>
            <person name="Tobias T."/>
            <person name="Darnell A."/>
            <person name="Downs E."/>
            <person name="Draper R."/>
            <person name="Fishman F."/>
            <person name="Harders C."/>
            <person name="Isola J."/>
            <person name="Keiser K."/>
            <person name="Knight T."/>
            <person name="Lindquist A."/>
            <person name="Mozdren S."/>
            <person name="Obiri-Yeboah D."/>
            <person name="Oostindie M."/>
            <person name="Pearce C."/>
            <person name="Pelyhes D."/>
            <person name="Peterson J."/>
            <person name="Smith S."/>
            <person name="Vroom A."/>
            <person name="Stukey J."/>
            <person name="Best A."/>
            <person name="Garlena R.A."/>
            <person name="Russell D.A."/>
            <person name="Pope W.H."/>
            <person name="Jacobs-Sera D."/>
            <person name="Hendrix R.W."/>
            <person name="Hatfull G.F."/>
        </authorList>
    </citation>
    <scope>NUCLEOTIDE SEQUENCE [LARGE SCALE GENOMIC DNA]</scope>
</reference>
<evidence type="ECO:0000313" key="2">
    <source>
        <dbReference type="Proteomes" id="UP000226065"/>
    </source>
</evidence>
<keyword evidence="2" id="KW-1185">Reference proteome</keyword>
<protein>
    <submittedName>
        <fullName evidence="1">Uncharacterized protein</fullName>
    </submittedName>
</protein>
<dbReference type="RefSeq" id="YP_009951406.1">
    <property type="nucleotide sequence ID" value="NC_051601.1"/>
</dbReference>
<accession>A0A222ZMA1</accession>
<name>A0A222ZMA1_9CAUD</name>